<feature type="domain" description="PPM-type phosphatase" evidence="1">
    <location>
        <begin position="27"/>
        <end position="402"/>
    </location>
</feature>
<evidence type="ECO:0000313" key="3">
    <source>
        <dbReference type="Proteomes" id="UP000054196"/>
    </source>
</evidence>
<accession>R7S1H0</accession>
<dbReference type="eggNOG" id="KOG0700">
    <property type="taxonomic scope" value="Eukaryota"/>
</dbReference>
<dbReference type="InterPro" id="IPR036457">
    <property type="entry name" value="PPM-type-like_dom_sf"/>
</dbReference>
<dbReference type="PANTHER" id="PTHR13832">
    <property type="entry name" value="PROTEIN PHOSPHATASE 2C"/>
    <property type="match status" value="1"/>
</dbReference>
<dbReference type="OrthoDB" id="19329at2759"/>
<dbReference type="SMART" id="SM00332">
    <property type="entry name" value="PP2Cc"/>
    <property type="match status" value="1"/>
</dbReference>
<proteinExistence type="predicted"/>
<protein>
    <submittedName>
        <fullName evidence="2">Protein serine/threonine phosphatase 2C</fullName>
    </submittedName>
</protein>
<dbReference type="Pfam" id="PF00481">
    <property type="entry name" value="PP2C"/>
    <property type="match status" value="1"/>
</dbReference>
<evidence type="ECO:0000313" key="2">
    <source>
        <dbReference type="EMBL" id="EIN03627.1"/>
    </source>
</evidence>
<dbReference type="GO" id="GO:0004722">
    <property type="term" value="F:protein serine/threonine phosphatase activity"/>
    <property type="evidence" value="ECO:0007669"/>
    <property type="project" value="InterPro"/>
</dbReference>
<dbReference type="SUPFAM" id="SSF81606">
    <property type="entry name" value="PP2C-like"/>
    <property type="match status" value="1"/>
</dbReference>
<dbReference type="EMBL" id="JH687560">
    <property type="protein sequence ID" value="EIN03627.1"/>
    <property type="molecule type" value="Genomic_DNA"/>
</dbReference>
<sequence>MGWGPGAGPWPYTLLTDADLSVELAHSSGARSIGGWDAVSFQPYADADWSNQDRYVAQDWTIGEGVWRFCGLFDGHAGDDTVEHTVNTLPSVIERALRKALASPSSSAAESTVSLISNLLVKEIKAFDEQLGKDLFDIFPEDIDPLTDLSGEEIRAILNDSGERTLKGERCKQGSTVLISILDPSGRNLWVASLGDCDGVLGTQDQSGEWDIRVLSSNHNAKNPEEAGRIRGEHPGEAECVVDDRVLGMMAVTRAVGDLQFKFPKSWTERLLMNVGPPFQFAVADVDRFIARNLSPPYLSNVAEVQHVYLGDVDERPRKRFLIMSSDGLYDLRSDEEEDMMVGELATDWMEAVAGVPEGANKALGLLRHALGGEDEEKISSHLTVEMMERWMDDTTILVRSI</sequence>
<reference evidence="3" key="1">
    <citation type="journal article" date="2012" name="Science">
        <title>The Paleozoic origin of enzymatic lignin decomposition reconstructed from 31 fungal genomes.</title>
        <authorList>
            <person name="Floudas D."/>
            <person name="Binder M."/>
            <person name="Riley R."/>
            <person name="Barry K."/>
            <person name="Blanchette R.A."/>
            <person name="Henrissat B."/>
            <person name="Martinez A.T."/>
            <person name="Otillar R."/>
            <person name="Spatafora J.W."/>
            <person name="Yadav J.S."/>
            <person name="Aerts A."/>
            <person name="Benoit I."/>
            <person name="Boyd A."/>
            <person name="Carlson A."/>
            <person name="Copeland A."/>
            <person name="Coutinho P.M."/>
            <person name="de Vries R.P."/>
            <person name="Ferreira P."/>
            <person name="Findley K."/>
            <person name="Foster B."/>
            <person name="Gaskell J."/>
            <person name="Glotzer D."/>
            <person name="Gorecki P."/>
            <person name="Heitman J."/>
            <person name="Hesse C."/>
            <person name="Hori C."/>
            <person name="Igarashi K."/>
            <person name="Jurgens J.A."/>
            <person name="Kallen N."/>
            <person name="Kersten P."/>
            <person name="Kohler A."/>
            <person name="Kuees U."/>
            <person name="Kumar T.K.A."/>
            <person name="Kuo A."/>
            <person name="LaButti K."/>
            <person name="Larrondo L.F."/>
            <person name="Lindquist E."/>
            <person name="Ling A."/>
            <person name="Lombard V."/>
            <person name="Lucas S."/>
            <person name="Lundell T."/>
            <person name="Martin R."/>
            <person name="McLaughlin D.J."/>
            <person name="Morgenstern I."/>
            <person name="Morin E."/>
            <person name="Murat C."/>
            <person name="Nagy L.G."/>
            <person name="Nolan M."/>
            <person name="Ohm R.A."/>
            <person name="Patyshakuliyeva A."/>
            <person name="Rokas A."/>
            <person name="Ruiz-Duenas F.J."/>
            <person name="Sabat G."/>
            <person name="Salamov A."/>
            <person name="Samejima M."/>
            <person name="Schmutz J."/>
            <person name="Slot J.C."/>
            <person name="St John F."/>
            <person name="Stenlid J."/>
            <person name="Sun H."/>
            <person name="Sun S."/>
            <person name="Syed K."/>
            <person name="Tsang A."/>
            <person name="Wiebenga A."/>
            <person name="Young D."/>
            <person name="Pisabarro A."/>
            <person name="Eastwood D.C."/>
            <person name="Martin F."/>
            <person name="Cullen D."/>
            <person name="Grigoriev I.V."/>
            <person name="Hibbett D.S."/>
        </authorList>
    </citation>
    <scope>NUCLEOTIDE SEQUENCE [LARGE SCALE GENOMIC DNA]</scope>
    <source>
        <strain evidence="3">HHB-11173 SS5</strain>
    </source>
</reference>
<dbReference type="CDD" id="cd00143">
    <property type="entry name" value="PP2Cc"/>
    <property type="match status" value="1"/>
</dbReference>
<dbReference type="KEGG" id="psq:PUNSTDRAFT_77777"/>
<dbReference type="Gene3D" id="3.60.40.10">
    <property type="entry name" value="PPM-type phosphatase domain"/>
    <property type="match status" value="1"/>
</dbReference>
<dbReference type="RefSeq" id="XP_007389114.1">
    <property type="nucleotide sequence ID" value="XM_007389052.1"/>
</dbReference>
<keyword evidence="3" id="KW-1185">Reference proteome</keyword>
<dbReference type="InterPro" id="IPR001932">
    <property type="entry name" value="PPM-type_phosphatase-like_dom"/>
</dbReference>
<dbReference type="GeneID" id="18885750"/>
<evidence type="ECO:0000259" key="1">
    <source>
        <dbReference type="PROSITE" id="PS51746"/>
    </source>
</evidence>
<dbReference type="OMA" id="EYEEAKW"/>
<dbReference type="PANTHER" id="PTHR13832:SF827">
    <property type="entry name" value="PROTEIN PHOSPHATASE 1L"/>
    <property type="match status" value="1"/>
</dbReference>
<dbReference type="InterPro" id="IPR015655">
    <property type="entry name" value="PP2C"/>
</dbReference>
<dbReference type="Proteomes" id="UP000054196">
    <property type="component" value="Unassembled WGS sequence"/>
</dbReference>
<name>R7S1H0_PUNST</name>
<gene>
    <name evidence="2" type="ORF">PUNSTDRAFT_77777</name>
</gene>
<dbReference type="PROSITE" id="PS51746">
    <property type="entry name" value="PPM_2"/>
    <property type="match status" value="1"/>
</dbReference>
<dbReference type="AlphaFoldDB" id="R7S1H0"/>
<organism evidence="2 3">
    <name type="scientific">Punctularia strigosozonata (strain HHB-11173)</name>
    <name type="common">White-rot fungus</name>
    <dbReference type="NCBI Taxonomy" id="741275"/>
    <lineage>
        <taxon>Eukaryota</taxon>
        <taxon>Fungi</taxon>
        <taxon>Dikarya</taxon>
        <taxon>Basidiomycota</taxon>
        <taxon>Agaricomycotina</taxon>
        <taxon>Agaricomycetes</taxon>
        <taxon>Corticiales</taxon>
        <taxon>Punctulariaceae</taxon>
        <taxon>Punctularia</taxon>
    </lineage>
</organism>
<dbReference type="HOGENOM" id="CLU_020130_0_0_1"/>